<dbReference type="GO" id="GO:0005886">
    <property type="term" value="C:plasma membrane"/>
    <property type="evidence" value="ECO:0007669"/>
    <property type="project" value="UniProtKB-SubCell"/>
</dbReference>
<feature type="transmembrane region" description="Helical" evidence="8">
    <location>
        <begin position="393"/>
        <end position="412"/>
    </location>
</feature>
<dbReference type="InterPro" id="IPR010019">
    <property type="entry name" value="Integral_membrane_YccS"/>
</dbReference>
<dbReference type="InterPro" id="IPR010020">
    <property type="entry name" value="Integral_membrane_YCCS_YHJK"/>
</dbReference>
<dbReference type="NCBIfam" id="TIGR01667">
    <property type="entry name" value="YCCS_YHFK"/>
    <property type="match status" value="1"/>
</dbReference>
<keyword evidence="3 8" id="KW-0812">Transmembrane</keyword>
<evidence type="ECO:0000313" key="11">
    <source>
        <dbReference type="EMBL" id="OBU04146.1"/>
    </source>
</evidence>
<proteinExistence type="inferred from homology"/>
<evidence type="ECO:0000313" key="12">
    <source>
        <dbReference type="Proteomes" id="UP000092377"/>
    </source>
</evidence>
<feature type="transmembrane region" description="Helical" evidence="8">
    <location>
        <begin position="491"/>
        <end position="507"/>
    </location>
</feature>
<dbReference type="RefSeq" id="WP_067405056.1">
    <property type="nucleotide sequence ID" value="NZ_LZEY01000056.1"/>
</dbReference>
<dbReference type="OrthoDB" id="8670769at2"/>
<feature type="transmembrane region" description="Helical" evidence="8">
    <location>
        <begin position="67"/>
        <end position="84"/>
    </location>
</feature>
<evidence type="ECO:0000256" key="2">
    <source>
        <dbReference type="ARBA" id="ARBA00022475"/>
    </source>
</evidence>
<feature type="domain" description="Integral membrane bound transporter" evidence="10">
    <location>
        <begin position="409"/>
        <end position="529"/>
    </location>
</feature>
<protein>
    <submittedName>
        <fullName evidence="11">TIGR01666 family membrane protein</fullName>
    </submittedName>
</protein>
<evidence type="ECO:0000256" key="7">
    <source>
        <dbReference type="SAM" id="MobiDB-lite"/>
    </source>
</evidence>
<dbReference type="PANTHER" id="PTHR30509">
    <property type="entry name" value="P-HYDROXYBENZOIC ACID EFFLUX PUMP SUBUNIT-RELATED"/>
    <property type="match status" value="1"/>
</dbReference>
<accession>A0A1B8H504</accession>
<evidence type="ECO:0000256" key="1">
    <source>
        <dbReference type="ARBA" id="ARBA00004651"/>
    </source>
</evidence>
<dbReference type="Pfam" id="PF12805">
    <property type="entry name" value="FUSC-like"/>
    <property type="match status" value="1"/>
</dbReference>
<evidence type="ECO:0000259" key="9">
    <source>
        <dbReference type="Pfam" id="PF12805"/>
    </source>
</evidence>
<dbReference type="AlphaFoldDB" id="A0A1B8H504"/>
<evidence type="ECO:0000256" key="8">
    <source>
        <dbReference type="SAM" id="Phobius"/>
    </source>
</evidence>
<feature type="transmembrane region" description="Helical" evidence="8">
    <location>
        <begin position="17"/>
        <end position="37"/>
    </location>
</feature>
<dbReference type="Pfam" id="PF13515">
    <property type="entry name" value="FUSC_2"/>
    <property type="match status" value="1"/>
</dbReference>
<feature type="transmembrane region" description="Helical" evidence="8">
    <location>
        <begin position="90"/>
        <end position="108"/>
    </location>
</feature>
<dbReference type="InterPro" id="IPR032692">
    <property type="entry name" value="YccS_N"/>
</dbReference>
<reference evidence="12" key="1">
    <citation type="submission" date="2016-06" db="EMBL/GenBank/DDBJ databases">
        <authorList>
            <person name="Butler K."/>
        </authorList>
    </citation>
    <scope>NUCLEOTIDE SEQUENCE [LARGE SCALE GENOMIC DNA]</scope>
    <source>
        <strain evidence="12">GCSL-Mp20</strain>
    </source>
</reference>
<feature type="compositionally biased region" description="Polar residues" evidence="7">
    <location>
        <begin position="728"/>
        <end position="742"/>
    </location>
</feature>
<dbReference type="InterPro" id="IPR049453">
    <property type="entry name" value="Memb_transporter_dom"/>
</dbReference>
<dbReference type="NCBIfam" id="TIGR01666">
    <property type="entry name" value="YCCS"/>
    <property type="match status" value="1"/>
</dbReference>
<comment type="similarity">
    <text evidence="6">Belongs to the YccS/YhfK family.</text>
</comment>
<comment type="caution">
    <text evidence="11">The sequence shown here is derived from an EMBL/GenBank/DDBJ whole genome shotgun (WGS) entry which is preliminary data.</text>
</comment>
<evidence type="ECO:0000256" key="4">
    <source>
        <dbReference type="ARBA" id="ARBA00022989"/>
    </source>
</evidence>
<feature type="transmembrane region" description="Helical" evidence="8">
    <location>
        <begin position="513"/>
        <end position="535"/>
    </location>
</feature>
<feature type="region of interest" description="Disordered" evidence="7">
    <location>
        <begin position="714"/>
        <end position="742"/>
    </location>
</feature>
<feature type="transmembrane region" description="Helical" evidence="8">
    <location>
        <begin position="115"/>
        <end position="132"/>
    </location>
</feature>
<dbReference type="EMBL" id="LZEY01000056">
    <property type="protein sequence ID" value="OBU04146.1"/>
    <property type="molecule type" value="Genomic_DNA"/>
</dbReference>
<feature type="domain" description="Integral membrane protein YccS N-terminal" evidence="9">
    <location>
        <begin position="69"/>
        <end position="348"/>
    </location>
</feature>
<evidence type="ECO:0000256" key="5">
    <source>
        <dbReference type="ARBA" id="ARBA00023136"/>
    </source>
</evidence>
<keyword evidence="12" id="KW-1185">Reference proteome</keyword>
<gene>
    <name evidence="11" type="ORF">AYY18_09335</name>
</gene>
<dbReference type="Proteomes" id="UP000092377">
    <property type="component" value="Unassembled WGS sequence"/>
</dbReference>
<evidence type="ECO:0000256" key="6">
    <source>
        <dbReference type="ARBA" id="ARBA00043993"/>
    </source>
</evidence>
<name>A0A1B8H504_9GAMM</name>
<dbReference type="PANTHER" id="PTHR30509:SF8">
    <property type="entry name" value="INNER MEMBRANE PROTEIN YCCS"/>
    <property type="match status" value="1"/>
</dbReference>
<evidence type="ECO:0000256" key="3">
    <source>
        <dbReference type="ARBA" id="ARBA00022692"/>
    </source>
</evidence>
<keyword evidence="2" id="KW-1003">Cell membrane</keyword>
<feature type="transmembrane region" description="Helical" evidence="8">
    <location>
        <begin position="144"/>
        <end position="166"/>
    </location>
</feature>
<feature type="transmembrane region" description="Helical" evidence="8">
    <location>
        <begin position="442"/>
        <end position="462"/>
    </location>
</feature>
<keyword evidence="4 8" id="KW-1133">Transmembrane helix</keyword>
<evidence type="ECO:0000259" key="10">
    <source>
        <dbReference type="Pfam" id="PF13515"/>
    </source>
</evidence>
<feature type="transmembrane region" description="Helical" evidence="8">
    <location>
        <begin position="418"/>
        <end position="435"/>
    </location>
</feature>
<comment type="subcellular location">
    <subcellularLocation>
        <location evidence="1">Cell membrane</location>
        <topology evidence="1">Multi-pass membrane protein</topology>
    </subcellularLocation>
</comment>
<sequence>MLAAFRGFSRYIYNSHFLYYTRIFIALTGTTLVPWLLHMPPKVTIALTLGMVAAALTDLDDRLTGRLRNLFITLISFFVASASIELLFDHHILFIAGLALSTSGFILLGALGQRYATIAFGALLIAIYTMLGKNLFDDWYQQPLLLLAGAVWYNLLTLTGHLLFPIRPLQDNLSRYYLQLSNYLEAKANLFDPDIEEDYQQTVFELAMANSALTASMNQAKTSLFSRLKGDRGQRGTRHALHYYFVAQDIHERASSSHIQYQNLSNELRYSDIMFRFQRLMSMQGRACAAVAQAILQRKKYEHNPRFERVFSYLENSLNLLEQQKPGNSSVMALRHLLSNLRGVDSQLKGLSAEQTKLPAEKLQEDARLSNENLQGLRDIWSRFRQNLTPRSALFRHAIRMSVLLCAGYAIIQLFDLNRGYWIMLTSLFVCQPNYSATKRRLMLRITGTLAGILIGLPIMYFVPSYEGQLILMVISGLMFFVFRTSQYAQATIFITLLVLFSFNLLGEGFDIALHRIADTIIGCGLAWFAVSYIWPDWKYRQLPLVIDRTMQANGRYLEQILRQYYDGKNDGLDYRVARRDAHISDGEFASVVANISSEPSSYRTSHDEAFRLLCLNHTLLSYISGLGAHRTKLTDDTILRLLNDTIRYTEAALQQGRQGELQIHAIADALAQRLDKCKCENNSAEQLVAEQIRLLLNLIPDIVMLIRQITEKEHNRQQSTKKRNKQKTTADNTEPGNHQPS</sequence>
<keyword evidence="5 8" id="KW-0472">Membrane</keyword>
<organism evidence="11 12">
    <name type="scientific">Morganella psychrotolerans</name>
    <dbReference type="NCBI Taxonomy" id="368603"/>
    <lineage>
        <taxon>Bacteria</taxon>
        <taxon>Pseudomonadati</taxon>
        <taxon>Pseudomonadota</taxon>
        <taxon>Gammaproteobacteria</taxon>
        <taxon>Enterobacterales</taxon>
        <taxon>Morganellaceae</taxon>
        <taxon>Morganella</taxon>
    </lineage>
</organism>